<dbReference type="EnsemblFungi" id="MAPG_02149T0">
    <property type="protein sequence ID" value="MAPG_02149T0"/>
    <property type="gene ID" value="MAPG_02149"/>
</dbReference>
<name>A0A0C4DQK5_MAGP6</name>
<keyword evidence="4" id="KW-1185">Reference proteome</keyword>
<evidence type="ECO:0000256" key="1">
    <source>
        <dbReference type="SAM" id="MobiDB-lite"/>
    </source>
</evidence>
<dbReference type="EMBL" id="ADBL01000543">
    <property type="status" value="NOT_ANNOTATED_CDS"/>
    <property type="molecule type" value="Genomic_DNA"/>
</dbReference>
<organism evidence="3 4">
    <name type="scientific">Magnaporthiopsis poae (strain ATCC 64411 / 73-15)</name>
    <name type="common">Kentucky bluegrass fungus</name>
    <name type="synonym">Magnaporthe poae</name>
    <dbReference type="NCBI Taxonomy" id="644358"/>
    <lineage>
        <taxon>Eukaryota</taxon>
        <taxon>Fungi</taxon>
        <taxon>Dikarya</taxon>
        <taxon>Ascomycota</taxon>
        <taxon>Pezizomycotina</taxon>
        <taxon>Sordariomycetes</taxon>
        <taxon>Sordariomycetidae</taxon>
        <taxon>Magnaporthales</taxon>
        <taxon>Magnaporthaceae</taxon>
        <taxon>Magnaporthiopsis</taxon>
    </lineage>
</organism>
<dbReference type="Proteomes" id="UP000011715">
    <property type="component" value="Unassembled WGS sequence"/>
</dbReference>
<feature type="region of interest" description="Disordered" evidence="1">
    <location>
        <begin position="93"/>
        <end position="127"/>
    </location>
</feature>
<proteinExistence type="predicted"/>
<gene>
    <name evidence="2" type="ORF">MAPG_02149</name>
</gene>
<dbReference type="EMBL" id="GL876967">
    <property type="protein sequence ID" value="KLU83082.1"/>
    <property type="molecule type" value="Genomic_DNA"/>
</dbReference>
<protein>
    <submittedName>
        <fullName evidence="2 3">Uncharacterized protein</fullName>
    </submittedName>
</protein>
<evidence type="ECO:0000313" key="2">
    <source>
        <dbReference type="EMBL" id="KLU83082.1"/>
    </source>
</evidence>
<reference evidence="4" key="2">
    <citation type="submission" date="2010-05" db="EMBL/GenBank/DDBJ databases">
        <title>The genome sequence of Magnaporthe poae strain ATCC 64411.</title>
        <authorList>
            <person name="Ma L.-J."/>
            <person name="Dead R."/>
            <person name="Young S."/>
            <person name="Zeng Q."/>
            <person name="Koehrsen M."/>
            <person name="Alvarado L."/>
            <person name="Berlin A."/>
            <person name="Chapman S.B."/>
            <person name="Chen Z."/>
            <person name="Freedman E."/>
            <person name="Gellesch M."/>
            <person name="Goldberg J."/>
            <person name="Griggs A."/>
            <person name="Gujja S."/>
            <person name="Heilman E.R."/>
            <person name="Heiman D."/>
            <person name="Hepburn T."/>
            <person name="Howarth C."/>
            <person name="Jen D."/>
            <person name="Larson L."/>
            <person name="Mehta T."/>
            <person name="Neiman D."/>
            <person name="Pearson M."/>
            <person name="Roberts A."/>
            <person name="Saif S."/>
            <person name="Shea T."/>
            <person name="Shenoy N."/>
            <person name="Sisk P."/>
            <person name="Stolte C."/>
            <person name="Sykes S."/>
            <person name="Walk T."/>
            <person name="White J."/>
            <person name="Yandava C."/>
            <person name="Haas B."/>
            <person name="Nusbaum C."/>
            <person name="Birren B."/>
        </authorList>
    </citation>
    <scope>NUCLEOTIDE SEQUENCE [LARGE SCALE GENOMIC DNA]</scope>
    <source>
        <strain evidence="4">ATCC 64411 / 73-15</strain>
    </source>
</reference>
<dbReference type="VEuPathDB" id="FungiDB:MAPG_02149"/>
<reference evidence="2" key="3">
    <citation type="submission" date="2011-03" db="EMBL/GenBank/DDBJ databases">
        <title>Annotation of Magnaporthe poae ATCC 64411.</title>
        <authorList>
            <person name="Ma L.-J."/>
            <person name="Dead R."/>
            <person name="Young S.K."/>
            <person name="Zeng Q."/>
            <person name="Gargeya S."/>
            <person name="Fitzgerald M."/>
            <person name="Haas B."/>
            <person name="Abouelleil A."/>
            <person name="Alvarado L."/>
            <person name="Arachchi H.M."/>
            <person name="Berlin A."/>
            <person name="Brown A."/>
            <person name="Chapman S.B."/>
            <person name="Chen Z."/>
            <person name="Dunbar C."/>
            <person name="Freedman E."/>
            <person name="Gearin G."/>
            <person name="Gellesch M."/>
            <person name="Goldberg J."/>
            <person name="Griggs A."/>
            <person name="Gujja S."/>
            <person name="Heiman D."/>
            <person name="Howarth C."/>
            <person name="Larson L."/>
            <person name="Lui A."/>
            <person name="MacDonald P.J.P."/>
            <person name="Mehta T."/>
            <person name="Montmayeur A."/>
            <person name="Murphy C."/>
            <person name="Neiman D."/>
            <person name="Pearson M."/>
            <person name="Priest M."/>
            <person name="Roberts A."/>
            <person name="Saif S."/>
            <person name="Shea T."/>
            <person name="Shenoy N."/>
            <person name="Sisk P."/>
            <person name="Stolte C."/>
            <person name="Sykes S."/>
            <person name="Yandava C."/>
            <person name="Wortman J."/>
            <person name="Nusbaum C."/>
            <person name="Birren B."/>
        </authorList>
    </citation>
    <scope>NUCLEOTIDE SEQUENCE</scope>
    <source>
        <strain evidence="2">ATCC 64411</strain>
    </source>
</reference>
<dbReference type="AlphaFoldDB" id="A0A0C4DQK5"/>
<evidence type="ECO:0000313" key="3">
    <source>
        <dbReference type="EnsemblFungi" id="MAPG_02149T0"/>
    </source>
</evidence>
<reference evidence="2" key="1">
    <citation type="submission" date="2010-05" db="EMBL/GenBank/DDBJ databases">
        <title>The Genome Sequence of Magnaporthe poae strain ATCC 64411.</title>
        <authorList>
            <consortium name="The Broad Institute Genome Sequencing Platform"/>
            <consortium name="Broad Institute Genome Sequencing Center for Infectious Disease"/>
            <person name="Ma L.-J."/>
            <person name="Dead R."/>
            <person name="Young S."/>
            <person name="Zeng Q."/>
            <person name="Koehrsen M."/>
            <person name="Alvarado L."/>
            <person name="Berlin A."/>
            <person name="Chapman S.B."/>
            <person name="Chen Z."/>
            <person name="Freedman E."/>
            <person name="Gellesch M."/>
            <person name="Goldberg J."/>
            <person name="Griggs A."/>
            <person name="Gujja S."/>
            <person name="Heilman E.R."/>
            <person name="Heiman D."/>
            <person name="Hepburn T."/>
            <person name="Howarth C."/>
            <person name="Jen D."/>
            <person name="Larson L."/>
            <person name="Mehta T."/>
            <person name="Neiman D."/>
            <person name="Pearson M."/>
            <person name="Roberts A."/>
            <person name="Saif S."/>
            <person name="Shea T."/>
            <person name="Shenoy N."/>
            <person name="Sisk P."/>
            <person name="Stolte C."/>
            <person name="Sykes S."/>
            <person name="Walk T."/>
            <person name="White J."/>
            <person name="Yandava C."/>
            <person name="Haas B."/>
            <person name="Nusbaum C."/>
            <person name="Birren B."/>
        </authorList>
    </citation>
    <scope>NUCLEOTIDE SEQUENCE</scope>
    <source>
        <strain evidence="2">ATCC 64411</strain>
    </source>
</reference>
<sequence>MKDLGASVSQLWLLDEPFVGLASAVPLWSIMQRSQQGEKQQGWARVAWQAWRKRSRLSVSGRPLNCPGSVNKASHPGLTPGTDLWLGGHARRCNREAKAKKKKKKKTGEQKIPLLPSNGPPSMKQAQILPYRVSEDHLV</sequence>
<evidence type="ECO:0000313" key="4">
    <source>
        <dbReference type="Proteomes" id="UP000011715"/>
    </source>
</evidence>
<reference evidence="3" key="4">
    <citation type="journal article" date="2015" name="G3 (Bethesda)">
        <title>Genome sequences of three phytopathogenic species of the Magnaporthaceae family of fungi.</title>
        <authorList>
            <person name="Okagaki L.H."/>
            <person name="Nunes C.C."/>
            <person name="Sailsbery J."/>
            <person name="Clay B."/>
            <person name="Brown D."/>
            <person name="John T."/>
            <person name="Oh Y."/>
            <person name="Young N."/>
            <person name="Fitzgerald M."/>
            <person name="Haas B.J."/>
            <person name="Zeng Q."/>
            <person name="Young S."/>
            <person name="Adiconis X."/>
            <person name="Fan L."/>
            <person name="Levin J.Z."/>
            <person name="Mitchell T.K."/>
            <person name="Okubara P.A."/>
            <person name="Farman M.L."/>
            <person name="Kohn L.M."/>
            <person name="Birren B."/>
            <person name="Ma L.-J."/>
            <person name="Dean R.A."/>
        </authorList>
    </citation>
    <scope>NUCLEOTIDE SEQUENCE</scope>
    <source>
        <strain evidence="3">ATCC 64411 / 73-15</strain>
    </source>
</reference>
<feature type="region of interest" description="Disordered" evidence="1">
    <location>
        <begin position="68"/>
        <end position="87"/>
    </location>
</feature>
<reference evidence="3" key="5">
    <citation type="submission" date="2015-06" db="UniProtKB">
        <authorList>
            <consortium name="EnsemblFungi"/>
        </authorList>
    </citation>
    <scope>IDENTIFICATION</scope>
    <source>
        <strain evidence="3">ATCC 64411</strain>
    </source>
</reference>
<accession>A0A0C4DQK5</accession>